<dbReference type="Proteomes" id="UP000015106">
    <property type="component" value="Chromosome 6"/>
</dbReference>
<reference evidence="2" key="3">
    <citation type="submission" date="2022-06" db="UniProtKB">
        <authorList>
            <consortium name="EnsemblPlants"/>
        </authorList>
    </citation>
    <scope>IDENTIFICATION</scope>
</reference>
<feature type="region of interest" description="Disordered" evidence="1">
    <location>
        <begin position="118"/>
        <end position="142"/>
    </location>
</feature>
<proteinExistence type="predicted"/>
<dbReference type="EnsemblPlants" id="TuG1812G0600003118.01.T01">
    <property type="protein sequence ID" value="TuG1812G0600003118.01.T01.cds274255"/>
    <property type="gene ID" value="TuG1812G0600003118.01"/>
</dbReference>
<feature type="region of interest" description="Disordered" evidence="1">
    <location>
        <begin position="1"/>
        <end position="90"/>
    </location>
</feature>
<feature type="compositionally biased region" description="Basic and acidic residues" evidence="1">
    <location>
        <begin position="57"/>
        <end position="89"/>
    </location>
</feature>
<evidence type="ECO:0000256" key="1">
    <source>
        <dbReference type="SAM" id="MobiDB-lite"/>
    </source>
</evidence>
<sequence length="212" mass="23596">SLRVGHHIRVADTLPGSGEDHEHHASEEASGKRQVDQQLPRVRPGVREEAALYAGVGERDGEEHERGDDGVHQVHGRDPEPGEVLEHRVPLAARAGEVERVEAPERGRAVVEPAVAADEAVREGEEHAGGGAAADERQDQAPVGRVADAVVVAEGRRQRLEGQHRTRRQELQEVRRARQRLVRRRKDARRWRGLARRGLLGRRRHLDVHSIG</sequence>
<evidence type="ECO:0000313" key="2">
    <source>
        <dbReference type="EnsemblPlants" id="TuG1812G0600003118.01.T01.cds274255"/>
    </source>
</evidence>
<organism evidence="2 3">
    <name type="scientific">Triticum urartu</name>
    <name type="common">Red wild einkorn</name>
    <name type="synonym">Crithodium urartu</name>
    <dbReference type="NCBI Taxonomy" id="4572"/>
    <lineage>
        <taxon>Eukaryota</taxon>
        <taxon>Viridiplantae</taxon>
        <taxon>Streptophyta</taxon>
        <taxon>Embryophyta</taxon>
        <taxon>Tracheophyta</taxon>
        <taxon>Spermatophyta</taxon>
        <taxon>Magnoliopsida</taxon>
        <taxon>Liliopsida</taxon>
        <taxon>Poales</taxon>
        <taxon>Poaceae</taxon>
        <taxon>BOP clade</taxon>
        <taxon>Pooideae</taxon>
        <taxon>Triticodae</taxon>
        <taxon>Triticeae</taxon>
        <taxon>Triticinae</taxon>
        <taxon>Triticum</taxon>
    </lineage>
</organism>
<dbReference type="Gramene" id="TuG1812G0600003118.01.T01">
    <property type="protein sequence ID" value="TuG1812G0600003118.01.T01.cds274255"/>
    <property type="gene ID" value="TuG1812G0600003118.01"/>
</dbReference>
<dbReference type="AlphaFoldDB" id="A0A8R7QSQ6"/>
<accession>A0A8R7QSQ6</accession>
<name>A0A8R7QSQ6_TRIUA</name>
<feature type="compositionally biased region" description="Basic and acidic residues" evidence="1">
    <location>
        <begin position="119"/>
        <end position="139"/>
    </location>
</feature>
<feature type="compositionally biased region" description="Basic and acidic residues" evidence="1">
    <location>
        <begin position="18"/>
        <end position="35"/>
    </location>
</feature>
<reference evidence="3" key="1">
    <citation type="journal article" date="2013" name="Nature">
        <title>Draft genome of the wheat A-genome progenitor Triticum urartu.</title>
        <authorList>
            <person name="Ling H.Q."/>
            <person name="Zhao S."/>
            <person name="Liu D."/>
            <person name="Wang J."/>
            <person name="Sun H."/>
            <person name="Zhang C."/>
            <person name="Fan H."/>
            <person name="Li D."/>
            <person name="Dong L."/>
            <person name="Tao Y."/>
            <person name="Gao C."/>
            <person name="Wu H."/>
            <person name="Li Y."/>
            <person name="Cui Y."/>
            <person name="Guo X."/>
            <person name="Zheng S."/>
            <person name="Wang B."/>
            <person name="Yu K."/>
            <person name="Liang Q."/>
            <person name="Yang W."/>
            <person name="Lou X."/>
            <person name="Chen J."/>
            <person name="Feng M."/>
            <person name="Jian J."/>
            <person name="Zhang X."/>
            <person name="Luo G."/>
            <person name="Jiang Y."/>
            <person name="Liu J."/>
            <person name="Wang Z."/>
            <person name="Sha Y."/>
            <person name="Zhang B."/>
            <person name="Wu H."/>
            <person name="Tang D."/>
            <person name="Shen Q."/>
            <person name="Xue P."/>
            <person name="Zou S."/>
            <person name="Wang X."/>
            <person name="Liu X."/>
            <person name="Wang F."/>
            <person name="Yang Y."/>
            <person name="An X."/>
            <person name="Dong Z."/>
            <person name="Zhang K."/>
            <person name="Zhang X."/>
            <person name="Luo M.C."/>
            <person name="Dvorak J."/>
            <person name="Tong Y."/>
            <person name="Wang J."/>
            <person name="Yang H."/>
            <person name="Li Z."/>
            <person name="Wang D."/>
            <person name="Zhang A."/>
            <person name="Wang J."/>
        </authorList>
    </citation>
    <scope>NUCLEOTIDE SEQUENCE</scope>
    <source>
        <strain evidence="3">cv. G1812</strain>
    </source>
</reference>
<reference evidence="2" key="2">
    <citation type="submission" date="2018-03" db="EMBL/GenBank/DDBJ databases">
        <title>The Triticum urartu genome reveals the dynamic nature of wheat genome evolution.</title>
        <authorList>
            <person name="Ling H."/>
            <person name="Ma B."/>
            <person name="Shi X."/>
            <person name="Liu H."/>
            <person name="Dong L."/>
            <person name="Sun H."/>
            <person name="Cao Y."/>
            <person name="Gao Q."/>
            <person name="Zheng S."/>
            <person name="Li Y."/>
            <person name="Yu Y."/>
            <person name="Du H."/>
            <person name="Qi M."/>
            <person name="Li Y."/>
            <person name="Yu H."/>
            <person name="Cui Y."/>
            <person name="Wang N."/>
            <person name="Chen C."/>
            <person name="Wu H."/>
            <person name="Zhao Y."/>
            <person name="Zhang J."/>
            <person name="Li Y."/>
            <person name="Zhou W."/>
            <person name="Zhang B."/>
            <person name="Hu W."/>
            <person name="Eijk M."/>
            <person name="Tang J."/>
            <person name="Witsenboer H."/>
            <person name="Zhao S."/>
            <person name="Li Z."/>
            <person name="Zhang A."/>
            <person name="Wang D."/>
            <person name="Liang C."/>
        </authorList>
    </citation>
    <scope>NUCLEOTIDE SEQUENCE [LARGE SCALE GENOMIC DNA]</scope>
    <source>
        <strain evidence="2">cv. G1812</strain>
    </source>
</reference>
<protein>
    <submittedName>
        <fullName evidence="2">Uncharacterized protein</fullName>
    </submittedName>
</protein>
<keyword evidence="3" id="KW-1185">Reference proteome</keyword>
<evidence type="ECO:0000313" key="3">
    <source>
        <dbReference type="Proteomes" id="UP000015106"/>
    </source>
</evidence>